<keyword evidence="6 10" id="KW-0548">Nucleotidyltransferase</keyword>
<evidence type="ECO:0000256" key="8">
    <source>
        <dbReference type="ARBA" id="ARBA00022932"/>
    </source>
</evidence>
<evidence type="ECO:0000256" key="4">
    <source>
        <dbReference type="ARBA" id="ARBA00022490"/>
    </source>
</evidence>
<dbReference type="InterPro" id="IPR022635">
    <property type="entry name" value="DNA_polIII_beta_C"/>
</dbReference>
<dbReference type="BioCyc" id="EBAC796937-HMP:GMGH-1829-MONOMER"/>
<dbReference type="HOGENOM" id="CLU_038149_2_1_9"/>
<dbReference type="GO" id="GO:0006271">
    <property type="term" value="P:DNA strand elongation involved in DNA replication"/>
    <property type="evidence" value="ECO:0007669"/>
    <property type="project" value="TreeGrafter"/>
</dbReference>
<evidence type="ECO:0000256" key="3">
    <source>
        <dbReference type="ARBA" id="ARBA00021035"/>
    </source>
</evidence>
<evidence type="ECO:0000256" key="2">
    <source>
        <dbReference type="ARBA" id="ARBA00010752"/>
    </source>
</evidence>
<dbReference type="AlphaFoldDB" id="G9X070"/>
<dbReference type="GO" id="GO:0005737">
    <property type="term" value="C:cytoplasm"/>
    <property type="evidence" value="ECO:0007669"/>
    <property type="project" value="UniProtKB-SubCell"/>
</dbReference>
<comment type="subcellular location">
    <subcellularLocation>
        <location evidence="1 10">Cytoplasm</location>
    </subcellularLocation>
</comment>
<protein>
    <recommendedName>
        <fullName evidence="3 10">Beta sliding clamp</fullName>
    </recommendedName>
</protein>
<gene>
    <name evidence="14" type="ORF">HMPREF9629_01821</name>
</gene>
<dbReference type="Pfam" id="PF02767">
    <property type="entry name" value="DNA_pol3_beta_2"/>
    <property type="match status" value="1"/>
</dbReference>
<feature type="domain" description="DNA polymerase III beta sliding clamp central" evidence="12">
    <location>
        <begin position="130"/>
        <end position="242"/>
    </location>
</feature>
<comment type="function">
    <text evidence="10">Confers DNA tethering and processivity to DNA polymerases and other proteins. Acts as a clamp, forming a ring around DNA (a reaction catalyzed by the clamp-loading complex) which diffuses in an ATP-independent manner freely and bidirectionally along dsDNA. Initially characterized for its ability to contact the catalytic subunit of DNA polymerase III (Pol III), a complex, multichain enzyme responsible for most of the replicative synthesis in bacteria; Pol III exhibits 3'-5' exonuclease proofreading activity. The beta chain is required for initiation of replication as well as for processivity of DNA replication.</text>
</comment>
<dbReference type="SMART" id="SM00480">
    <property type="entry name" value="POL3Bc"/>
    <property type="match status" value="1"/>
</dbReference>
<evidence type="ECO:0000313" key="14">
    <source>
        <dbReference type="EMBL" id="EHL15575.1"/>
    </source>
</evidence>
<dbReference type="InterPro" id="IPR001001">
    <property type="entry name" value="DNA_polIII_beta"/>
</dbReference>
<dbReference type="InterPro" id="IPR046938">
    <property type="entry name" value="DNA_clamp_sf"/>
</dbReference>
<evidence type="ECO:0000256" key="1">
    <source>
        <dbReference type="ARBA" id="ARBA00004496"/>
    </source>
</evidence>
<evidence type="ECO:0000259" key="12">
    <source>
        <dbReference type="Pfam" id="PF02767"/>
    </source>
</evidence>
<feature type="domain" description="DNA polymerase III beta sliding clamp C-terminal" evidence="13">
    <location>
        <begin position="247"/>
        <end position="364"/>
    </location>
</feature>
<dbReference type="GO" id="GO:0003887">
    <property type="term" value="F:DNA-directed DNA polymerase activity"/>
    <property type="evidence" value="ECO:0007669"/>
    <property type="project" value="UniProtKB-UniRule"/>
</dbReference>
<dbReference type="NCBIfam" id="TIGR00663">
    <property type="entry name" value="dnan"/>
    <property type="match status" value="1"/>
</dbReference>
<name>G9X070_9FIRM</name>
<dbReference type="InterPro" id="IPR022637">
    <property type="entry name" value="DNA_polIII_beta_cen"/>
</dbReference>
<dbReference type="PIRSF" id="PIRSF000804">
    <property type="entry name" value="DNA_pol_III_b"/>
    <property type="match status" value="1"/>
</dbReference>
<dbReference type="SUPFAM" id="SSF55979">
    <property type="entry name" value="DNA clamp"/>
    <property type="match status" value="3"/>
</dbReference>
<evidence type="ECO:0000256" key="10">
    <source>
        <dbReference type="PIRNR" id="PIRNR000804"/>
    </source>
</evidence>
<dbReference type="CDD" id="cd00140">
    <property type="entry name" value="beta_clamp"/>
    <property type="match status" value="1"/>
</dbReference>
<dbReference type="Gene3D" id="3.10.150.10">
    <property type="entry name" value="DNA Polymerase III, subunit A, domain 2"/>
    <property type="match status" value="1"/>
</dbReference>
<proteinExistence type="inferred from homology"/>
<keyword evidence="9" id="KW-0238">DNA-binding</keyword>
<dbReference type="PANTHER" id="PTHR30478:SF0">
    <property type="entry name" value="BETA SLIDING CLAMP"/>
    <property type="match status" value="1"/>
</dbReference>
<comment type="subunit">
    <text evidence="10">Forms a ring-shaped head-to-tail homodimer around DNA.</text>
</comment>
<dbReference type="Pfam" id="PF00712">
    <property type="entry name" value="DNA_pol3_beta"/>
    <property type="match status" value="1"/>
</dbReference>
<evidence type="ECO:0000256" key="6">
    <source>
        <dbReference type="ARBA" id="ARBA00022695"/>
    </source>
</evidence>
<comment type="similarity">
    <text evidence="2 10">Belongs to the beta sliding clamp family.</text>
</comment>
<evidence type="ECO:0000259" key="13">
    <source>
        <dbReference type="Pfam" id="PF02768"/>
    </source>
</evidence>
<dbReference type="GO" id="GO:0008408">
    <property type="term" value="F:3'-5' exonuclease activity"/>
    <property type="evidence" value="ECO:0007669"/>
    <property type="project" value="InterPro"/>
</dbReference>
<dbReference type="Gene3D" id="3.70.10.10">
    <property type="match status" value="1"/>
</dbReference>
<organism evidence="14 15">
    <name type="scientific">Peptoanaerobacter stomatis</name>
    <dbReference type="NCBI Taxonomy" id="796937"/>
    <lineage>
        <taxon>Bacteria</taxon>
        <taxon>Bacillati</taxon>
        <taxon>Bacillota</taxon>
        <taxon>Clostridia</taxon>
        <taxon>Peptostreptococcales</taxon>
        <taxon>Filifactoraceae</taxon>
        <taxon>Peptoanaerobacter</taxon>
    </lineage>
</organism>
<dbReference type="GO" id="GO:0003677">
    <property type="term" value="F:DNA binding"/>
    <property type="evidence" value="ECO:0007669"/>
    <property type="project" value="UniProtKB-UniRule"/>
</dbReference>
<dbReference type="PANTHER" id="PTHR30478">
    <property type="entry name" value="DNA POLYMERASE III SUBUNIT BETA"/>
    <property type="match status" value="1"/>
</dbReference>
<accession>G9X070</accession>
<evidence type="ECO:0000313" key="15">
    <source>
        <dbReference type="Proteomes" id="UP000006437"/>
    </source>
</evidence>
<evidence type="ECO:0000259" key="11">
    <source>
        <dbReference type="Pfam" id="PF00712"/>
    </source>
</evidence>
<sequence>MKFKINQMQLSKAISIVAKAVSTKTTMEILKGIYFEIEDDNLVLTANNLELGIQTNVPCEVYESGKIVIEAKIISDIIRKMPNDTIHFQSVEDTDFIELRCKNSKFNIKYLKCDDFPMPAYIDERTFVRLDAQDFKDLVLKTGYAISNNNPNPVYMSHFFKVEKDEFVMFSIDGFRFSFMKKRFEESSFDEKKLILKGNTLIDIAKTIEDSQESIKFSYDDKHICIIIDNTIITSNLIVGNFLDYESIIPQAPTSTAKIKLSDLKSAVERVSLLSNNKLIKFESKDFMMNITSRNDQIGDANEIVDIELNGENFTIAFNCDYILDAMKYIDDEYLIMNVINSVSPCTITPESNEDYKNVVLPVRIR</sequence>
<keyword evidence="8 10" id="KW-0239">DNA-directed DNA polymerase</keyword>
<dbReference type="Proteomes" id="UP000006437">
    <property type="component" value="Unassembled WGS sequence"/>
</dbReference>
<reference evidence="14 15" key="1">
    <citation type="submission" date="2011-08" db="EMBL/GenBank/DDBJ databases">
        <title>The Genome Sequence of Eubacteriaceae bacterium ACC19a.</title>
        <authorList>
            <consortium name="The Broad Institute Genome Sequencing Platform"/>
            <person name="Earl A."/>
            <person name="Ward D."/>
            <person name="Feldgarden M."/>
            <person name="Gevers D."/>
            <person name="Sizova M."/>
            <person name="Hazen A."/>
            <person name="Epstein S."/>
            <person name="Young S.K."/>
            <person name="Zeng Q."/>
            <person name="Gargeya S."/>
            <person name="Fitzgerald M."/>
            <person name="Haas B."/>
            <person name="Abouelleil A."/>
            <person name="Alvarado L."/>
            <person name="Arachchi H.M."/>
            <person name="Berlin A."/>
            <person name="Brown A."/>
            <person name="Chapman S.B."/>
            <person name="Chen Z."/>
            <person name="Dunbar C."/>
            <person name="Freedman E."/>
            <person name="Gearin G."/>
            <person name="Gellesch M."/>
            <person name="Goldberg J."/>
            <person name="Griggs A."/>
            <person name="Gujja S."/>
            <person name="Heiman D."/>
            <person name="Howarth C."/>
            <person name="Larson L."/>
            <person name="Lui A."/>
            <person name="MacDonald P.J.P."/>
            <person name="Montmayeur A."/>
            <person name="Murphy C."/>
            <person name="Neiman D."/>
            <person name="Pearson M."/>
            <person name="Priest M."/>
            <person name="Roberts A."/>
            <person name="Saif S."/>
            <person name="Shea T."/>
            <person name="Shenoy N."/>
            <person name="Sisk P."/>
            <person name="Stolte C."/>
            <person name="Sykes S."/>
            <person name="Wortman J."/>
            <person name="Nusbaum C."/>
            <person name="Birren B."/>
        </authorList>
    </citation>
    <scope>NUCLEOTIDE SEQUENCE [LARGE SCALE GENOMIC DNA]</scope>
    <source>
        <strain evidence="14 15">ACC19a</strain>
    </source>
</reference>
<dbReference type="GO" id="GO:0009360">
    <property type="term" value="C:DNA polymerase III complex"/>
    <property type="evidence" value="ECO:0007669"/>
    <property type="project" value="InterPro"/>
</dbReference>
<dbReference type="Pfam" id="PF02768">
    <property type="entry name" value="DNA_pol3_beta_3"/>
    <property type="match status" value="1"/>
</dbReference>
<keyword evidence="5 10" id="KW-0808">Transferase</keyword>
<dbReference type="InterPro" id="IPR022634">
    <property type="entry name" value="DNA_polIII_beta_N"/>
</dbReference>
<evidence type="ECO:0000256" key="9">
    <source>
        <dbReference type="ARBA" id="ARBA00023125"/>
    </source>
</evidence>
<keyword evidence="7 10" id="KW-0235">DNA replication</keyword>
<keyword evidence="4 10" id="KW-0963">Cytoplasm</keyword>
<comment type="caution">
    <text evidence="14">The sequence shown here is derived from an EMBL/GenBank/DDBJ whole genome shotgun (WGS) entry which is preliminary data.</text>
</comment>
<feature type="domain" description="DNA polymerase III beta sliding clamp N-terminal" evidence="11">
    <location>
        <begin position="1"/>
        <end position="118"/>
    </location>
</feature>
<evidence type="ECO:0000256" key="5">
    <source>
        <dbReference type="ARBA" id="ARBA00022679"/>
    </source>
</evidence>
<dbReference type="EMBL" id="AFZE01000011">
    <property type="protein sequence ID" value="EHL15575.1"/>
    <property type="molecule type" value="Genomic_DNA"/>
</dbReference>
<dbReference type="RefSeq" id="WP_009526050.1">
    <property type="nucleotide sequence ID" value="NZ_JBQMYE010000228.1"/>
</dbReference>
<evidence type="ECO:0000256" key="7">
    <source>
        <dbReference type="ARBA" id="ARBA00022705"/>
    </source>
</evidence>